<feature type="signal peptide" evidence="1">
    <location>
        <begin position="1"/>
        <end position="16"/>
    </location>
</feature>
<sequence length="129" mass="13974">MKAFAIIAPLVAITAALPTMGNLQNQVASTHLKTRSQRAVAVVRLWTNTASNEYKDIKVPIGTNSDRTIEIQSASIADFVGEVVDKDSVVCDVSINYSSDPESTFQFGYGKPVVLAQGTEKVKVTRIRC</sequence>
<evidence type="ECO:0000313" key="3">
    <source>
        <dbReference type="Proteomes" id="UP000800093"/>
    </source>
</evidence>
<accession>A0A9P4N034</accession>
<reference evidence="3" key="1">
    <citation type="journal article" date="2020" name="Stud. Mycol.">
        <title>101 Dothideomycetes genomes: A test case for predicting lifestyles and emergence of pathogens.</title>
        <authorList>
            <person name="Haridas S."/>
            <person name="Albert R."/>
            <person name="Binder M."/>
            <person name="Bloem J."/>
            <person name="LaButti K."/>
            <person name="Salamov A."/>
            <person name="Andreopoulos B."/>
            <person name="Baker S."/>
            <person name="Barry K."/>
            <person name="Bills G."/>
            <person name="Bluhm B."/>
            <person name="Cannon C."/>
            <person name="Castanera R."/>
            <person name="Culley D."/>
            <person name="Daum C."/>
            <person name="Ezra D."/>
            <person name="Gonzalez J."/>
            <person name="Henrissat B."/>
            <person name="Kuo A."/>
            <person name="Liang C."/>
            <person name="Lipzen A."/>
            <person name="Lutzoni F."/>
            <person name="Magnuson J."/>
            <person name="Mondo S."/>
            <person name="Nolan M."/>
            <person name="Ohm R."/>
            <person name="Pangilinan J."/>
            <person name="Park H.-J."/>
            <person name="Ramirez L."/>
            <person name="Alfaro M."/>
            <person name="Sun H."/>
            <person name="Tritt A."/>
            <person name="Yoshinaga Y."/>
            <person name="Zwiers L.-H."/>
            <person name="Turgeon B."/>
            <person name="Goodwin S."/>
            <person name="Spatafora J."/>
            <person name="Crous P."/>
            <person name="Grigoriev I."/>
        </authorList>
    </citation>
    <scope>NUCLEOTIDE SEQUENCE [LARGE SCALE GENOMIC DNA]</scope>
    <source>
        <strain evidence="3">CBS 304.66</strain>
    </source>
</reference>
<proteinExistence type="predicted"/>
<organism evidence="2 3">
    <name type="scientific">Lojkania enalia</name>
    <dbReference type="NCBI Taxonomy" id="147567"/>
    <lineage>
        <taxon>Eukaryota</taxon>
        <taxon>Fungi</taxon>
        <taxon>Dikarya</taxon>
        <taxon>Ascomycota</taxon>
        <taxon>Pezizomycotina</taxon>
        <taxon>Dothideomycetes</taxon>
        <taxon>Pleosporomycetidae</taxon>
        <taxon>Pleosporales</taxon>
        <taxon>Pleosporales incertae sedis</taxon>
        <taxon>Lojkania</taxon>
    </lineage>
</organism>
<comment type="caution">
    <text evidence="2">The sequence shown here is derived from an EMBL/GenBank/DDBJ whole genome shotgun (WGS) entry which is preliminary data.</text>
</comment>
<evidence type="ECO:0000256" key="1">
    <source>
        <dbReference type="SAM" id="SignalP"/>
    </source>
</evidence>
<evidence type="ECO:0000313" key="2">
    <source>
        <dbReference type="EMBL" id="KAF2264450.1"/>
    </source>
</evidence>
<dbReference type="AlphaFoldDB" id="A0A9P4N034"/>
<dbReference type="EMBL" id="ML986616">
    <property type="protein sequence ID" value="KAF2264450.1"/>
    <property type="molecule type" value="Genomic_DNA"/>
</dbReference>
<keyword evidence="1" id="KW-0732">Signal</keyword>
<protein>
    <submittedName>
        <fullName evidence="2">Uncharacterized protein</fullName>
    </submittedName>
</protein>
<feature type="chain" id="PRO_5040381285" evidence="1">
    <location>
        <begin position="17"/>
        <end position="129"/>
    </location>
</feature>
<dbReference type="Proteomes" id="UP000800093">
    <property type="component" value="Unassembled WGS sequence"/>
</dbReference>
<gene>
    <name evidence="2" type="ORF">CC78DRAFT_235197</name>
</gene>
<keyword evidence="3" id="KW-1185">Reference proteome</keyword>
<name>A0A9P4N034_9PLEO</name>